<keyword evidence="1" id="KW-0472">Membrane</keyword>
<evidence type="ECO:0000313" key="2">
    <source>
        <dbReference type="EMBL" id="KKU51111.1"/>
    </source>
</evidence>
<comment type="caution">
    <text evidence="2">The sequence shown here is derived from an EMBL/GenBank/DDBJ whole genome shotgun (WGS) entry which is preliminary data.</text>
</comment>
<dbReference type="EMBL" id="LCNH01000007">
    <property type="protein sequence ID" value="KKU51111.1"/>
    <property type="molecule type" value="Genomic_DNA"/>
</dbReference>
<evidence type="ECO:0000256" key="1">
    <source>
        <dbReference type="SAM" id="Phobius"/>
    </source>
</evidence>
<accession>A0A0G1R1R3</accession>
<protein>
    <submittedName>
        <fullName evidence="2">Uncharacterized protein</fullName>
    </submittedName>
</protein>
<feature type="transmembrane region" description="Helical" evidence="1">
    <location>
        <begin position="12"/>
        <end position="38"/>
    </location>
</feature>
<proteinExistence type="predicted"/>
<keyword evidence="1" id="KW-1133">Transmembrane helix</keyword>
<gene>
    <name evidence="2" type="ORF">UX73_C0007G0003</name>
</gene>
<name>A0A0G1R1R3_UNCKA</name>
<evidence type="ECO:0000313" key="3">
    <source>
        <dbReference type="Proteomes" id="UP000034873"/>
    </source>
</evidence>
<sequence>MKLGKLKVNRKLIVKAIIIFSTFALVITSLAPVIFAIFS</sequence>
<organism evidence="2 3">
    <name type="scientific">candidate division WWE3 bacterium GW2011_GWC1_47_10</name>
    <dbReference type="NCBI Taxonomy" id="1619122"/>
    <lineage>
        <taxon>Bacteria</taxon>
        <taxon>Katanobacteria</taxon>
    </lineage>
</organism>
<reference evidence="2 3" key="1">
    <citation type="journal article" date="2015" name="Nature">
        <title>rRNA introns, odd ribosomes, and small enigmatic genomes across a large radiation of phyla.</title>
        <authorList>
            <person name="Brown C.T."/>
            <person name="Hug L.A."/>
            <person name="Thomas B.C."/>
            <person name="Sharon I."/>
            <person name="Castelle C.J."/>
            <person name="Singh A."/>
            <person name="Wilkins M.J."/>
            <person name="Williams K.H."/>
            <person name="Banfield J.F."/>
        </authorList>
    </citation>
    <scope>NUCLEOTIDE SEQUENCE [LARGE SCALE GENOMIC DNA]</scope>
</reference>
<dbReference type="AlphaFoldDB" id="A0A0G1R1R3"/>
<keyword evidence="1" id="KW-0812">Transmembrane</keyword>
<dbReference type="Proteomes" id="UP000034873">
    <property type="component" value="Unassembled WGS sequence"/>
</dbReference>